<reference evidence="4" key="1">
    <citation type="journal article" date="2019" name="Int. J. Syst. Evol. Microbiol.">
        <title>The Global Catalogue of Microorganisms (GCM) 10K type strain sequencing project: providing services to taxonomists for standard genome sequencing and annotation.</title>
        <authorList>
            <consortium name="The Broad Institute Genomics Platform"/>
            <consortium name="The Broad Institute Genome Sequencing Center for Infectious Disease"/>
            <person name="Wu L."/>
            <person name="Ma J."/>
        </authorList>
    </citation>
    <scope>NUCLEOTIDE SEQUENCE [LARGE SCALE GENOMIC DNA]</scope>
    <source>
        <strain evidence="4">JCM 18126</strain>
    </source>
</reference>
<name>A0ABP8VIC6_9ACTN</name>
<accession>A0ABP8VIC6</accession>
<sequence>MTPGAGVAGSTRSWPALNARVTVVLGFDGTAPEAEVVTRVEDVDEDGLVIAAPRFAGDLDWATTGREVQLAWGSERGACFQRFVLAALDRGALPCWRLRPTGPVTTEQRRRYARAAVTGRALLEPVPLAGPAPALQSAAEDADAAGEGPQRVRHTPPDPVAVRLLDLSEGGARVLHTGPAEELVPGTRARMRTDVDGVAIDQVVTVLRTRPAASQGAAEVVLSFVEPVPHADHLRRYVLRAQIENRRRGER</sequence>
<comment type="caution">
    <text evidence="3">The sequence shown here is derived from an EMBL/GenBank/DDBJ whole genome shotgun (WGS) entry which is preliminary data.</text>
</comment>
<organism evidence="3 4">
    <name type="scientific">Kineococcus glutinatus</name>
    <dbReference type="NCBI Taxonomy" id="1070872"/>
    <lineage>
        <taxon>Bacteria</taxon>
        <taxon>Bacillati</taxon>
        <taxon>Actinomycetota</taxon>
        <taxon>Actinomycetes</taxon>
        <taxon>Kineosporiales</taxon>
        <taxon>Kineosporiaceae</taxon>
        <taxon>Kineococcus</taxon>
    </lineage>
</organism>
<dbReference type="RefSeq" id="WP_345714231.1">
    <property type="nucleotide sequence ID" value="NZ_BAABIL010000803.1"/>
</dbReference>
<dbReference type="InterPro" id="IPR009875">
    <property type="entry name" value="PilZ_domain"/>
</dbReference>
<evidence type="ECO:0000256" key="1">
    <source>
        <dbReference type="SAM" id="MobiDB-lite"/>
    </source>
</evidence>
<feature type="compositionally biased region" description="Low complexity" evidence="1">
    <location>
        <begin position="134"/>
        <end position="149"/>
    </location>
</feature>
<evidence type="ECO:0000313" key="4">
    <source>
        <dbReference type="Proteomes" id="UP001501195"/>
    </source>
</evidence>
<gene>
    <name evidence="3" type="ORF">GCM10023225_35400</name>
</gene>
<proteinExistence type="predicted"/>
<dbReference type="EMBL" id="BAABIL010000803">
    <property type="protein sequence ID" value="GAA4664046.1"/>
    <property type="molecule type" value="Genomic_DNA"/>
</dbReference>
<protein>
    <recommendedName>
        <fullName evidence="2">PilZ domain-containing protein</fullName>
    </recommendedName>
</protein>
<dbReference type="Proteomes" id="UP001501195">
    <property type="component" value="Unassembled WGS sequence"/>
</dbReference>
<evidence type="ECO:0000259" key="2">
    <source>
        <dbReference type="Pfam" id="PF07238"/>
    </source>
</evidence>
<feature type="region of interest" description="Disordered" evidence="1">
    <location>
        <begin position="134"/>
        <end position="157"/>
    </location>
</feature>
<keyword evidence="4" id="KW-1185">Reference proteome</keyword>
<feature type="domain" description="PilZ" evidence="2">
    <location>
        <begin position="159"/>
        <end position="239"/>
    </location>
</feature>
<dbReference type="Pfam" id="PF07238">
    <property type="entry name" value="PilZ"/>
    <property type="match status" value="1"/>
</dbReference>
<evidence type="ECO:0000313" key="3">
    <source>
        <dbReference type="EMBL" id="GAA4664046.1"/>
    </source>
</evidence>